<evidence type="ECO:0000256" key="1">
    <source>
        <dbReference type="SAM" id="SignalP"/>
    </source>
</evidence>
<evidence type="ECO:0000313" key="2">
    <source>
        <dbReference type="EMBL" id="KAL2815839.1"/>
    </source>
</evidence>
<organism evidence="2 3">
    <name type="scientific">Aspergillus cavernicola</name>
    <dbReference type="NCBI Taxonomy" id="176166"/>
    <lineage>
        <taxon>Eukaryota</taxon>
        <taxon>Fungi</taxon>
        <taxon>Dikarya</taxon>
        <taxon>Ascomycota</taxon>
        <taxon>Pezizomycotina</taxon>
        <taxon>Eurotiomycetes</taxon>
        <taxon>Eurotiomycetidae</taxon>
        <taxon>Eurotiales</taxon>
        <taxon>Aspergillaceae</taxon>
        <taxon>Aspergillus</taxon>
        <taxon>Aspergillus subgen. Nidulantes</taxon>
    </lineage>
</organism>
<sequence length="94" mass="10375">MVGFELLFAIFVNFMLVDCDSMSTPISMYRVQLGIVMITDIPPISRRTVLPSDSGADMRASASQTTPAMYQAAPDHLSYTILTCLECWGVTYLS</sequence>
<keyword evidence="3" id="KW-1185">Reference proteome</keyword>
<reference evidence="2 3" key="1">
    <citation type="submission" date="2024-07" db="EMBL/GenBank/DDBJ databases">
        <title>Section-level genome sequencing and comparative genomics of Aspergillus sections Usti and Cavernicolus.</title>
        <authorList>
            <consortium name="Lawrence Berkeley National Laboratory"/>
            <person name="Nybo J.L."/>
            <person name="Vesth T.C."/>
            <person name="Theobald S."/>
            <person name="Frisvad J.C."/>
            <person name="Larsen T.O."/>
            <person name="Kjaerboelling I."/>
            <person name="Rothschild-Mancinelli K."/>
            <person name="Lyhne E.K."/>
            <person name="Kogle M.E."/>
            <person name="Barry K."/>
            <person name="Clum A."/>
            <person name="Na H."/>
            <person name="Ledsgaard L."/>
            <person name="Lin J."/>
            <person name="Lipzen A."/>
            <person name="Kuo A."/>
            <person name="Riley R."/>
            <person name="Mondo S."/>
            <person name="LaButti K."/>
            <person name="Haridas S."/>
            <person name="Pangalinan J."/>
            <person name="Salamov A.A."/>
            <person name="Simmons B.A."/>
            <person name="Magnuson J.K."/>
            <person name="Chen J."/>
            <person name="Drula E."/>
            <person name="Henrissat B."/>
            <person name="Wiebenga A."/>
            <person name="Lubbers R.J."/>
            <person name="Gomes A.C."/>
            <person name="Makela M.R."/>
            <person name="Stajich J."/>
            <person name="Grigoriev I.V."/>
            <person name="Mortensen U.H."/>
            <person name="De vries R.P."/>
            <person name="Baker S.E."/>
            <person name="Andersen M.R."/>
        </authorList>
    </citation>
    <scope>NUCLEOTIDE SEQUENCE [LARGE SCALE GENOMIC DNA]</scope>
    <source>
        <strain evidence="2 3">CBS 600.67</strain>
    </source>
</reference>
<protein>
    <recommendedName>
        <fullName evidence="4">Secreted protein</fullName>
    </recommendedName>
</protein>
<dbReference type="EMBL" id="JBFXLS010000107">
    <property type="protein sequence ID" value="KAL2815839.1"/>
    <property type="molecule type" value="Genomic_DNA"/>
</dbReference>
<evidence type="ECO:0008006" key="4">
    <source>
        <dbReference type="Google" id="ProtNLM"/>
    </source>
</evidence>
<name>A0ABR4HK22_9EURO</name>
<dbReference type="Proteomes" id="UP001610335">
    <property type="component" value="Unassembled WGS sequence"/>
</dbReference>
<comment type="caution">
    <text evidence="2">The sequence shown here is derived from an EMBL/GenBank/DDBJ whole genome shotgun (WGS) entry which is preliminary data.</text>
</comment>
<feature type="chain" id="PRO_5046303194" description="Secreted protein" evidence="1">
    <location>
        <begin position="20"/>
        <end position="94"/>
    </location>
</feature>
<keyword evidence="1" id="KW-0732">Signal</keyword>
<feature type="signal peptide" evidence="1">
    <location>
        <begin position="1"/>
        <end position="19"/>
    </location>
</feature>
<evidence type="ECO:0000313" key="3">
    <source>
        <dbReference type="Proteomes" id="UP001610335"/>
    </source>
</evidence>
<proteinExistence type="predicted"/>
<gene>
    <name evidence="2" type="ORF">BDW59DRAFT_153544</name>
</gene>
<accession>A0ABR4HK22</accession>